<sequence>MGIFAFFSYSTRTVEVSVAGTEKSAVDGPQDSKPRPVEPETKPATTTTGVPALASTNSENPSSSTSPTANGSITPAKAPDSRPMASEPVGKKPTTKAPAEPADPEVKIRRFAFRGFSFTRSHDEHKPVLSKTQEHEKKAHAAAAFSKRFTKPFSSNSNKRAKESALIVRSLIVGPSAASPKLTPASAKPQLNKIKSQLIKPKSANKVIAQLRALPISDAHLPNGKEHTNDNAHPRKPQGPIHAVCLEHSDAEEHKLHFAPLVQDSEAKDQSKQAFYPPGGSPVSIDKISAMFQEMSIIDLIKSPDLGLGQPGDGEGILAGAVPTAETVLNGFQQITPQLMALGYATGKAILPDHAGIFPPTDRMSVLTYWWGLELVLPPPSLEYLANAQSIAGTTVNFLSALSLVNNGVREILPFVRYIAQFIDFEFNSIKAQDKGRGVVCAATWIMPAAMVPRPWDFPDSPEESQEKPSKTSQPVSAPLSDLPVSNPRITVPVAMPSIVDGIVSAYADSVHFQPMASASAVQVK</sequence>
<dbReference type="InParanoid" id="A0A369J5R4"/>
<accession>A0A369J5R4</accession>
<comment type="caution">
    <text evidence="2">The sequence shown here is derived from an EMBL/GenBank/DDBJ whole genome shotgun (WGS) entry which is preliminary data.</text>
</comment>
<evidence type="ECO:0000313" key="2">
    <source>
        <dbReference type="EMBL" id="RDB16742.1"/>
    </source>
</evidence>
<dbReference type="OrthoDB" id="2434934at2759"/>
<dbReference type="AlphaFoldDB" id="A0A369J5R4"/>
<proteinExistence type="predicted"/>
<name>A0A369J5R4_HYPMA</name>
<keyword evidence="3" id="KW-1185">Reference proteome</keyword>
<feature type="region of interest" description="Disordered" evidence="1">
    <location>
        <begin position="16"/>
        <end position="106"/>
    </location>
</feature>
<organism evidence="2 3">
    <name type="scientific">Hypsizygus marmoreus</name>
    <name type="common">White beech mushroom</name>
    <name type="synonym">Agaricus marmoreus</name>
    <dbReference type="NCBI Taxonomy" id="39966"/>
    <lineage>
        <taxon>Eukaryota</taxon>
        <taxon>Fungi</taxon>
        <taxon>Dikarya</taxon>
        <taxon>Basidiomycota</taxon>
        <taxon>Agaricomycotina</taxon>
        <taxon>Agaricomycetes</taxon>
        <taxon>Agaricomycetidae</taxon>
        <taxon>Agaricales</taxon>
        <taxon>Tricholomatineae</taxon>
        <taxon>Lyophyllaceae</taxon>
        <taxon>Hypsizygus</taxon>
    </lineage>
</organism>
<dbReference type="EMBL" id="LUEZ02000122">
    <property type="protein sequence ID" value="RDB16742.1"/>
    <property type="molecule type" value="Genomic_DNA"/>
</dbReference>
<feature type="compositionally biased region" description="Basic and acidic residues" evidence="1">
    <location>
        <begin position="30"/>
        <end position="41"/>
    </location>
</feature>
<evidence type="ECO:0000313" key="3">
    <source>
        <dbReference type="Proteomes" id="UP000076154"/>
    </source>
</evidence>
<gene>
    <name evidence="2" type="ORF">Hypma_002577</name>
</gene>
<protein>
    <submittedName>
        <fullName evidence="2">Uncharacterized protein</fullName>
    </submittedName>
</protein>
<dbReference type="Proteomes" id="UP000076154">
    <property type="component" value="Unassembled WGS sequence"/>
</dbReference>
<feature type="compositionally biased region" description="Low complexity" evidence="1">
    <location>
        <begin position="54"/>
        <end position="72"/>
    </location>
</feature>
<reference evidence="2" key="1">
    <citation type="submission" date="2018-04" db="EMBL/GenBank/DDBJ databases">
        <title>Whole genome sequencing of Hypsizygus marmoreus.</title>
        <authorList>
            <person name="Choi I.-G."/>
            <person name="Min B."/>
            <person name="Kim J.-G."/>
            <person name="Kim S."/>
            <person name="Oh Y.-L."/>
            <person name="Kong W.-S."/>
            <person name="Park H."/>
            <person name="Jeong J."/>
            <person name="Song E.-S."/>
        </authorList>
    </citation>
    <scope>NUCLEOTIDE SEQUENCE [LARGE SCALE GENOMIC DNA]</scope>
    <source>
        <strain evidence="2">51987-8</strain>
    </source>
</reference>
<evidence type="ECO:0000256" key="1">
    <source>
        <dbReference type="SAM" id="MobiDB-lite"/>
    </source>
</evidence>
<feature type="region of interest" description="Disordered" evidence="1">
    <location>
        <begin position="455"/>
        <end position="484"/>
    </location>
</feature>